<evidence type="ECO:0000256" key="3">
    <source>
        <dbReference type="PROSITE-ProRule" id="PRU00339"/>
    </source>
</evidence>
<dbReference type="PANTHER" id="PTHR44314:SF1">
    <property type="entry name" value="CILIA- AND FLAGELLA-ASSOCIATED PROTEIN 70"/>
    <property type="match status" value="1"/>
</dbReference>
<evidence type="ECO:0000313" key="4">
    <source>
        <dbReference type="Proteomes" id="UP000694941"/>
    </source>
</evidence>
<dbReference type="SMART" id="SM00028">
    <property type="entry name" value="TPR"/>
    <property type="match status" value="4"/>
</dbReference>
<reference evidence="5" key="1">
    <citation type="submission" date="2025-08" db="UniProtKB">
        <authorList>
            <consortium name="RefSeq"/>
        </authorList>
    </citation>
    <scope>IDENTIFICATION</scope>
    <source>
        <tissue evidence="5">Muscle</tissue>
    </source>
</reference>
<accession>A0ABM1TIX6</accession>
<gene>
    <name evidence="5" type="primary">LOC111088893</name>
</gene>
<dbReference type="RefSeq" id="XP_022255832.1">
    <property type="nucleotide sequence ID" value="XM_022400124.1"/>
</dbReference>
<dbReference type="InterPro" id="IPR052628">
    <property type="entry name" value="CFAP70"/>
</dbReference>
<dbReference type="GeneID" id="111088893"/>
<dbReference type="Pfam" id="PF13181">
    <property type="entry name" value="TPR_8"/>
    <property type="match status" value="2"/>
</dbReference>
<dbReference type="InterPro" id="IPR011990">
    <property type="entry name" value="TPR-like_helical_dom_sf"/>
</dbReference>
<keyword evidence="1" id="KW-0677">Repeat</keyword>
<proteinExistence type="predicted"/>
<protein>
    <submittedName>
        <fullName evidence="5">Cilia- and flagella-associated protein 70-like</fullName>
    </submittedName>
</protein>
<feature type="non-terminal residue" evidence="5">
    <location>
        <position position="1"/>
    </location>
</feature>
<sequence>TSRGSTLSPLSSTIGQQYVDHCSFIQIDVCLSKPLVPKQVPEELALKISEYSGARPKLKKITIVGSDKSTEQYKRVIHEIISFLQQEFRMWSISQVNCASVKQSSERARDFLEDLSASEMYETLKEKLQEPILQVIKEKCLKISTLLEPDHLSELYVDLVQQMHQVLQQDIFPQSSQVYVDSEKLLQFAQEAVTVGAYRVAARYHQQRIAETHDHPDSWIDYGVFCLLQNQIDKAEECFKEALAIDQEHMKSLLLSGMLCVIRENYKLAEIILLYVTTAHEDEILPWFVLGLYYEVIDENVGAELAFRKAKDCYRNEQDSKTKGSECTKNSETVFLYCVPWLLDSCMILFAERTLARQLPSLTKEEYCLYYIYMAQLLCLKGNYTDALKNVDHSLNIQFQNLDTWVWKGHVLYIKKDYTEAQQWYERVVYCGHHLNNQHSVLVRLGDIYIKTKQLYSCSMSLCELAWMYQIYALYDLGHSCLLCSML</sequence>
<evidence type="ECO:0000256" key="1">
    <source>
        <dbReference type="ARBA" id="ARBA00022737"/>
    </source>
</evidence>
<name>A0ABM1TIX6_LIMPO</name>
<keyword evidence="2 3" id="KW-0802">TPR repeat</keyword>
<dbReference type="Gene3D" id="1.25.40.10">
    <property type="entry name" value="Tetratricopeptide repeat domain"/>
    <property type="match status" value="2"/>
</dbReference>
<dbReference type="PANTHER" id="PTHR44314">
    <property type="entry name" value="CILIA- AND FLAGELLA-ASSOCIATED PROTEIN 70"/>
    <property type="match status" value="1"/>
</dbReference>
<feature type="repeat" description="TPR" evidence="3">
    <location>
        <begin position="216"/>
        <end position="249"/>
    </location>
</feature>
<dbReference type="PROSITE" id="PS50005">
    <property type="entry name" value="TPR"/>
    <property type="match status" value="1"/>
</dbReference>
<organism evidence="4 5">
    <name type="scientific">Limulus polyphemus</name>
    <name type="common">Atlantic horseshoe crab</name>
    <dbReference type="NCBI Taxonomy" id="6850"/>
    <lineage>
        <taxon>Eukaryota</taxon>
        <taxon>Metazoa</taxon>
        <taxon>Ecdysozoa</taxon>
        <taxon>Arthropoda</taxon>
        <taxon>Chelicerata</taxon>
        <taxon>Merostomata</taxon>
        <taxon>Xiphosura</taxon>
        <taxon>Limulidae</taxon>
        <taxon>Limulus</taxon>
    </lineage>
</organism>
<dbReference type="SUPFAM" id="SSF48452">
    <property type="entry name" value="TPR-like"/>
    <property type="match status" value="2"/>
</dbReference>
<dbReference type="Proteomes" id="UP000694941">
    <property type="component" value="Unplaced"/>
</dbReference>
<evidence type="ECO:0000313" key="5">
    <source>
        <dbReference type="RefSeq" id="XP_022255832.1"/>
    </source>
</evidence>
<evidence type="ECO:0000256" key="2">
    <source>
        <dbReference type="ARBA" id="ARBA00022803"/>
    </source>
</evidence>
<keyword evidence="4" id="KW-1185">Reference proteome</keyword>
<feature type="non-terminal residue" evidence="5">
    <location>
        <position position="487"/>
    </location>
</feature>
<dbReference type="InterPro" id="IPR019734">
    <property type="entry name" value="TPR_rpt"/>
</dbReference>